<dbReference type="Proteomes" id="UP000193518">
    <property type="component" value="Unassembled WGS sequence"/>
</dbReference>
<keyword evidence="1" id="KW-0812">Transmembrane</keyword>
<dbReference type="RefSeq" id="WP_084848632.1">
    <property type="nucleotide sequence ID" value="NZ_LWHX01000002.1"/>
</dbReference>
<evidence type="ECO:0008006" key="6">
    <source>
        <dbReference type="Google" id="ProtNLM"/>
    </source>
</evidence>
<sequence>MISNPKVRQGLYAVQMLVGGVVAFLAIFGVLEQGTADQIAATIAGLVALAAGGVATANINPKPAVIGPDGVARITDALAAHAKNTTVSINVPDLGSAAAAVEQSRRDLEARLGRLI</sequence>
<dbReference type="EMBL" id="WUXR01000017">
    <property type="protein sequence ID" value="MBM4567996.1"/>
    <property type="molecule type" value="Genomic_DNA"/>
</dbReference>
<gene>
    <name evidence="3" type="ORF">A5N68_03350</name>
    <name evidence="2" type="ORF">GS441_22020</name>
</gene>
<name>A0A9Q2PD37_RHOHA</name>
<accession>A0A9Q2PD37</accession>
<dbReference type="AlphaFoldDB" id="A0A9Q2PD37"/>
<feature type="transmembrane region" description="Helical" evidence="1">
    <location>
        <begin position="12"/>
        <end position="31"/>
    </location>
</feature>
<comment type="caution">
    <text evidence="2">The sequence shown here is derived from an EMBL/GenBank/DDBJ whole genome shotgun (WGS) entry which is preliminary data.</text>
</comment>
<evidence type="ECO:0000313" key="3">
    <source>
        <dbReference type="EMBL" id="ORM31255.1"/>
    </source>
</evidence>
<reference evidence="2" key="2">
    <citation type="submission" date="2019-11" db="EMBL/GenBank/DDBJ databases">
        <title>Spread of Macrolides and rifampicin resistant Rhodococcus equi in clinical isolates in the USA.</title>
        <authorList>
            <person name="Alvarez-Narvaez S."/>
            <person name="Huber L."/>
            <person name="Cohen N.D."/>
            <person name="Slovis N."/>
            <person name="Greiter M."/>
            <person name="Giguere S."/>
            <person name="Hart K."/>
        </authorList>
    </citation>
    <scope>NUCLEOTIDE SEQUENCE</scope>
    <source>
        <strain evidence="2">Lh_17</strain>
    </source>
</reference>
<organism evidence="2 5">
    <name type="scientific">Rhodococcus hoagii</name>
    <name type="common">Corynebacterium equii</name>
    <dbReference type="NCBI Taxonomy" id="43767"/>
    <lineage>
        <taxon>Bacteria</taxon>
        <taxon>Bacillati</taxon>
        <taxon>Actinomycetota</taxon>
        <taxon>Actinomycetes</taxon>
        <taxon>Mycobacteriales</taxon>
        <taxon>Nocardiaceae</taxon>
        <taxon>Prescottella</taxon>
    </lineage>
</organism>
<protein>
    <recommendedName>
        <fullName evidence="6">Holin</fullName>
    </recommendedName>
</protein>
<evidence type="ECO:0000313" key="2">
    <source>
        <dbReference type="EMBL" id="MBM4567996.1"/>
    </source>
</evidence>
<proteinExistence type="predicted"/>
<dbReference type="Proteomes" id="UP000808906">
    <property type="component" value="Unassembled WGS sequence"/>
</dbReference>
<evidence type="ECO:0000256" key="1">
    <source>
        <dbReference type="SAM" id="Phobius"/>
    </source>
</evidence>
<evidence type="ECO:0000313" key="5">
    <source>
        <dbReference type="Proteomes" id="UP000808906"/>
    </source>
</evidence>
<reference evidence="3 4" key="1">
    <citation type="journal article" date="2016" name="Genome Biol. Evol.">
        <title>Pangenome and Phylogenomic Analysis of the Pathogenic Actinobacterium Rhodococcus equi.</title>
        <authorList>
            <person name="Anastasi E."/>
            <person name="MacArthur I."/>
            <person name="Scortti M."/>
            <person name="Alvarez S."/>
            <person name="Giguere S."/>
            <person name="Vazquez-Boland J.A."/>
        </authorList>
    </citation>
    <scope>NUCLEOTIDE SEQUENCE [LARGE SCALE GENOMIC DNA]</scope>
    <source>
        <strain evidence="3 4">PAM1271</strain>
    </source>
</reference>
<keyword evidence="1" id="KW-0472">Membrane</keyword>
<keyword evidence="1" id="KW-1133">Transmembrane helix</keyword>
<evidence type="ECO:0000313" key="4">
    <source>
        <dbReference type="Proteomes" id="UP000193518"/>
    </source>
</evidence>
<dbReference type="EMBL" id="LWIC01000001">
    <property type="protein sequence ID" value="ORM31255.1"/>
    <property type="molecule type" value="Genomic_DNA"/>
</dbReference>